<accession>A0AA96WKN2</accession>
<keyword evidence="6" id="KW-0408">Iron</keyword>
<dbReference type="CDD" id="cd00207">
    <property type="entry name" value="fer2"/>
    <property type="match status" value="1"/>
</dbReference>
<evidence type="ECO:0000256" key="8">
    <source>
        <dbReference type="ARBA" id="ARBA00034078"/>
    </source>
</evidence>
<dbReference type="PANTHER" id="PTHR43112:SF10">
    <property type="entry name" value="FERREDOXIN C 2, CHLOROPLASTIC"/>
    <property type="match status" value="1"/>
</dbReference>
<dbReference type="Pfam" id="PF00111">
    <property type="entry name" value="Fer2"/>
    <property type="match status" value="1"/>
</dbReference>
<dbReference type="InterPro" id="IPR036010">
    <property type="entry name" value="2Fe-2S_ferredoxin-like_sf"/>
</dbReference>
<proteinExistence type="inferred from homology"/>
<gene>
    <name evidence="10" type="ORF">HJG54_29170</name>
</gene>
<keyword evidence="5" id="KW-0249">Electron transport</keyword>
<organism evidence="10">
    <name type="scientific">Leptolyngbya sp. NK1-12</name>
    <dbReference type="NCBI Taxonomy" id="2547451"/>
    <lineage>
        <taxon>Bacteria</taxon>
        <taxon>Bacillati</taxon>
        <taxon>Cyanobacteriota</taxon>
        <taxon>Cyanophyceae</taxon>
        <taxon>Leptolyngbyales</taxon>
        <taxon>Leptolyngbyaceae</taxon>
        <taxon>Leptolyngbya group</taxon>
        <taxon>Leptolyngbya</taxon>
    </lineage>
</organism>
<evidence type="ECO:0000256" key="4">
    <source>
        <dbReference type="ARBA" id="ARBA00022723"/>
    </source>
</evidence>
<dbReference type="Gene3D" id="3.10.20.30">
    <property type="match status" value="1"/>
</dbReference>
<dbReference type="InterPro" id="IPR001041">
    <property type="entry name" value="2Fe-2S_ferredoxin-type"/>
</dbReference>
<evidence type="ECO:0000256" key="5">
    <source>
        <dbReference type="ARBA" id="ARBA00022982"/>
    </source>
</evidence>
<evidence type="ECO:0000259" key="9">
    <source>
        <dbReference type="PROSITE" id="PS51085"/>
    </source>
</evidence>
<evidence type="ECO:0000256" key="7">
    <source>
        <dbReference type="ARBA" id="ARBA00023014"/>
    </source>
</evidence>
<comment type="cofactor">
    <cofactor evidence="8">
        <name>[2Fe-2S] cluster</name>
        <dbReference type="ChEBI" id="CHEBI:190135"/>
    </cofactor>
</comment>
<evidence type="ECO:0000256" key="1">
    <source>
        <dbReference type="ARBA" id="ARBA00007874"/>
    </source>
</evidence>
<dbReference type="PROSITE" id="PS51085">
    <property type="entry name" value="2FE2S_FER_2"/>
    <property type="match status" value="1"/>
</dbReference>
<dbReference type="GO" id="GO:0046872">
    <property type="term" value="F:metal ion binding"/>
    <property type="evidence" value="ECO:0007669"/>
    <property type="project" value="UniProtKB-KW"/>
</dbReference>
<dbReference type="SUPFAM" id="SSF54292">
    <property type="entry name" value="2Fe-2S ferredoxin-like"/>
    <property type="match status" value="1"/>
</dbReference>
<feature type="domain" description="2Fe-2S ferredoxin-type" evidence="9">
    <location>
        <begin position="4"/>
        <end position="97"/>
    </location>
</feature>
<evidence type="ECO:0000256" key="3">
    <source>
        <dbReference type="ARBA" id="ARBA00022714"/>
    </source>
</evidence>
<keyword evidence="4" id="KW-0479">Metal-binding</keyword>
<comment type="similarity">
    <text evidence="1">Belongs to the 2Fe2S plant-type ferredoxin family.</text>
</comment>
<dbReference type="EMBL" id="CP053587">
    <property type="protein sequence ID" value="WNZ26994.1"/>
    <property type="molecule type" value="Genomic_DNA"/>
</dbReference>
<dbReference type="RefSeq" id="WP_316436585.1">
    <property type="nucleotide sequence ID" value="NZ_CP053587.1"/>
</dbReference>
<sequence length="109" mass="12268">MKTHQIILVNRDNFRLEVAEQQYILAAIEQTGLKLPVGCRIGACITCAARLLQGEVDQPRAIALKPFQAQQGYVLLCIASPLSDCYLEVGIEAQRELYPNPFRHKPDFQ</sequence>
<evidence type="ECO:0000256" key="2">
    <source>
        <dbReference type="ARBA" id="ARBA00022448"/>
    </source>
</evidence>
<dbReference type="InterPro" id="IPR012675">
    <property type="entry name" value="Beta-grasp_dom_sf"/>
</dbReference>
<name>A0AA96WKN2_9CYAN</name>
<reference evidence="10" key="1">
    <citation type="submission" date="2020-05" db="EMBL/GenBank/DDBJ databases">
        <authorList>
            <person name="Zhu T."/>
            <person name="Keshari N."/>
            <person name="Lu X."/>
        </authorList>
    </citation>
    <scope>NUCLEOTIDE SEQUENCE</scope>
    <source>
        <strain evidence="10">NK1-12</strain>
    </source>
</reference>
<evidence type="ECO:0000256" key="6">
    <source>
        <dbReference type="ARBA" id="ARBA00023004"/>
    </source>
</evidence>
<keyword evidence="2" id="KW-0813">Transport</keyword>
<protein>
    <submittedName>
        <fullName evidence="10">2Fe-2S iron-sulfur cluster binding domain-containing protein</fullName>
    </submittedName>
</protein>
<evidence type="ECO:0000313" key="10">
    <source>
        <dbReference type="EMBL" id="WNZ26994.1"/>
    </source>
</evidence>
<dbReference type="GO" id="GO:0051537">
    <property type="term" value="F:2 iron, 2 sulfur cluster binding"/>
    <property type="evidence" value="ECO:0007669"/>
    <property type="project" value="UniProtKB-KW"/>
</dbReference>
<dbReference type="PANTHER" id="PTHR43112">
    <property type="entry name" value="FERREDOXIN"/>
    <property type="match status" value="1"/>
</dbReference>
<keyword evidence="7" id="KW-0411">Iron-sulfur</keyword>
<dbReference type="AlphaFoldDB" id="A0AA96WKN2"/>
<keyword evidence="3" id="KW-0001">2Fe-2S</keyword>